<reference evidence="1 2" key="1">
    <citation type="submission" date="2021-06" db="EMBL/GenBank/DDBJ databases">
        <authorList>
            <person name="Palmer J.M."/>
        </authorList>
    </citation>
    <scope>NUCLEOTIDE SEQUENCE [LARGE SCALE GENOMIC DNA]</scope>
    <source>
        <strain evidence="1 2">CL_MEX2019</strain>
        <tissue evidence="1">Muscle</tissue>
    </source>
</reference>
<gene>
    <name evidence="1" type="ORF">CHARACLAT_032667</name>
</gene>
<organism evidence="1 2">
    <name type="scientific">Characodon lateralis</name>
    <dbReference type="NCBI Taxonomy" id="208331"/>
    <lineage>
        <taxon>Eukaryota</taxon>
        <taxon>Metazoa</taxon>
        <taxon>Chordata</taxon>
        <taxon>Craniata</taxon>
        <taxon>Vertebrata</taxon>
        <taxon>Euteleostomi</taxon>
        <taxon>Actinopterygii</taxon>
        <taxon>Neopterygii</taxon>
        <taxon>Teleostei</taxon>
        <taxon>Neoteleostei</taxon>
        <taxon>Acanthomorphata</taxon>
        <taxon>Ovalentaria</taxon>
        <taxon>Atherinomorphae</taxon>
        <taxon>Cyprinodontiformes</taxon>
        <taxon>Goodeidae</taxon>
        <taxon>Characodon</taxon>
    </lineage>
</organism>
<dbReference type="EMBL" id="JAHUTJ010022402">
    <property type="protein sequence ID" value="MED6272664.1"/>
    <property type="molecule type" value="Genomic_DNA"/>
</dbReference>
<accession>A0ABU7DFN0</accession>
<keyword evidence="2" id="KW-1185">Reference proteome</keyword>
<evidence type="ECO:0000313" key="2">
    <source>
        <dbReference type="Proteomes" id="UP001352852"/>
    </source>
</evidence>
<comment type="caution">
    <text evidence="1">The sequence shown here is derived from an EMBL/GenBank/DDBJ whole genome shotgun (WGS) entry which is preliminary data.</text>
</comment>
<evidence type="ECO:0000313" key="1">
    <source>
        <dbReference type="EMBL" id="MED6272664.1"/>
    </source>
</evidence>
<protein>
    <submittedName>
        <fullName evidence="1">Uncharacterized protein</fullName>
    </submittedName>
</protein>
<dbReference type="Proteomes" id="UP001352852">
    <property type="component" value="Unassembled WGS sequence"/>
</dbReference>
<proteinExistence type="predicted"/>
<sequence>MVSVAMETSGDDASNLLCSQLQPQHHVYHHVCAASSDHQNLSMWFWVSQTFIQNTLKFSSHGRQKRFSLDVWFSQNQRVLFHVKINVSVKEQNQTEPALCSLIESSRFLTARHFLDFLIKRRMIPAENNRSAMNKNQPV</sequence>
<name>A0ABU7DFN0_9TELE</name>